<sequence>MPVNEFDAASKTVKFRSIPISVGRHPDISLLANIISFRVFPICPMLRGMQPVNLLPANTITEAREWPRVSGILDVNRLWFTNNASRSLSKSSGGNSPSNSLYLRSRYLRAGIDRTTAGKGPTNRLLLTSSSWRIVSLEKLLGMIPQNRLELMWKRARSVIKPNSTGRYPAMSAWLRSTPATTLNFGLSSAGAQKTPLQKKGCVAQSKGVFGTRAKSKLQSTN</sequence>
<name>F6H1F0_VITVI</name>
<evidence type="ECO:0000313" key="2">
    <source>
        <dbReference type="Proteomes" id="UP000009183"/>
    </source>
</evidence>
<dbReference type="eggNOG" id="ENOG502SRTZ">
    <property type="taxonomic scope" value="Eukaryota"/>
</dbReference>
<dbReference type="InParanoid" id="F6H1F0"/>
<dbReference type="EMBL" id="FN595227">
    <property type="protein sequence ID" value="CCB45885.1"/>
    <property type="molecule type" value="Genomic_DNA"/>
</dbReference>
<dbReference type="PaxDb" id="29760-VIT_18s0001g11330.t01"/>
<organism evidence="1 2">
    <name type="scientific">Vitis vinifera</name>
    <name type="common">Grape</name>
    <dbReference type="NCBI Taxonomy" id="29760"/>
    <lineage>
        <taxon>Eukaryota</taxon>
        <taxon>Viridiplantae</taxon>
        <taxon>Streptophyta</taxon>
        <taxon>Embryophyta</taxon>
        <taxon>Tracheophyta</taxon>
        <taxon>Spermatophyta</taxon>
        <taxon>Magnoliopsida</taxon>
        <taxon>eudicotyledons</taxon>
        <taxon>Gunneridae</taxon>
        <taxon>Pentapetalae</taxon>
        <taxon>rosids</taxon>
        <taxon>Vitales</taxon>
        <taxon>Vitaceae</taxon>
        <taxon>Viteae</taxon>
        <taxon>Vitis</taxon>
    </lineage>
</organism>
<protein>
    <submittedName>
        <fullName evidence="1">Uncharacterized protein</fullName>
    </submittedName>
</protein>
<dbReference type="Proteomes" id="UP000009183">
    <property type="component" value="Chromosome 18"/>
</dbReference>
<accession>F6H1F0</accession>
<dbReference type="AlphaFoldDB" id="F6H1F0"/>
<reference evidence="2" key="1">
    <citation type="journal article" date="2007" name="Nature">
        <title>The grapevine genome sequence suggests ancestral hexaploidization in major angiosperm phyla.</title>
        <authorList>
            <consortium name="The French-Italian Public Consortium for Grapevine Genome Characterization."/>
            <person name="Jaillon O."/>
            <person name="Aury J.-M."/>
            <person name="Noel B."/>
            <person name="Policriti A."/>
            <person name="Clepet C."/>
            <person name="Casagrande A."/>
            <person name="Choisne N."/>
            <person name="Aubourg S."/>
            <person name="Vitulo N."/>
            <person name="Jubin C."/>
            <person name="Vezzi A."/>
            <person name="Legeai F."/>
            <person name="Hugueney P."/>
            <person name="Dasilva C."/>
            <person name="Horner D."/>
            <person name="Mica E."/>
            <person name="Jublot D."/>
            <person name="Poulain J."/>
            <person name="Bruyere C."/>
            <person name="Billault A."/>
            <person name="Segurens B."/>
            <person name="Gouyvenoux M."/>
            <person name="Ugarte E."/>
            <person name="Cattonaro F."/>
            <person name="Anthouard V."/>
            <person name="Vico V."/>
            <person name="Del Fabbro C."/>
            <person name="Alaux M."/>
            <person name="Di Gaspero G."/>
            <person name="Dumas V."/>
            <person name="Felice N."/>
            <person name="Paillard S."/>
            <person name="Juman I."/>
            <person name="Moroldo M."/>
            <person name="Scalabrin S."/>
            <person name="Canaguier A."/>
            <person name="Le Clainche I."/>
            <person name="Malacrida G."/>
            <person name="Durand E."/>
            <person name="Pesole G."/>
            <person name="Laucou V."/>
            <person name="Chatelet P."/>
            <person name="Merdinoglu D."/>
            <person name="Delledonne M."/>
            <person name="Pezzotti M."/>
            <person name="Lecharny A."/>
            <person name="Scarpelli C."/>
            <person name="Artiguenave F."/>
            <person name="Pe M.E."/>
            <person name="Valle G."/>
            <person name="Morgante M."/>
            <person name="Caboche M."/>
            <person name="Adam-Blondon A.-F."/>
            <person name="Weissenbach J."/>
            <person name="Quetier F."/>
            <person name="Wincker P."/>
        </authorList>
    </citation>
    <scope>NUCLEOTIDE SEQUENCE [LARGE SCALE GENOMIC DNA]</scope>
    <source>
        <strain evidence="2">cv. Pinot noir / PN40024</strain>
    </source>
</reference>
<proteinExistence type="predicted"/>
<keyword evidence="2" id="KW-1185">Reference proteome</keyword>
<evidence type="ECO:0000313" key="1">
    <source>
        <dbReference type="EMBL" id="CCB45885.1"/>
    </source>
</evidence>
<dbReference type="HOGENOM" id="CLU_1346250_0_0_1"/>
<gene>
    <name evidence="1" type="ordered locus">VIT_18s0001g11330</name>
</gene>